<feature type="signal peptide" evidence="2">
    <location>
        <begin position="1"/>
        <end position="20"/>
    </location>
</feature>
<dbReference type="PANTHER" id="PTHR28022">
    <property type="entry name" value="GPI MANNOSYLTRANSFERASE 2 SUBUNIT PGA1"/>
    <property type="match status" value="1"/>
</dbReference>
<keyword evidence="1" id="KW-0472">Membrane</keyword>
<keyword evidence="2" id="KW-0732">Signal</keyword>
<evidence type="ECO:0000256" key="1">
    <source>
        <dbReference type="SAM" id="Phobius"/>
    </source>
</evidence>
<accession>A0ABQ0G5Z0</accession>
<gene>
    <name evidence="3" type="ORF">MFIFM68171_03370</name>
</gene>
<keyword evidence="1" id="KW-1133">Transmembrane helix</keyword>
<keyword evidence="1" id="KW-0812">Transmembrane</keyword>
<proteinExistence type="predicted"/>
<evidence type="ECO:0000256" key="2">
    <source>
        <dbReference type="SAM" id="SignalP"/>
    </source>
</evidence>
<feature type="transmembrane region" description="Helical" evidence="1">
    <location>
        <begin position="202"/>
        <end position="225"/>
    </location>
</feature>
<keyword evidence="4" id="KW-1185">Reference proteome</keyword>
<dbReference type="GeneID" id="98174114"/>
<dbReference type="PANTHER" id="PTHR28022:SF1">
    <property type="entry name" value="GPI MANNOSYLTRANSFERASE 2 SUBUNIT PGA1"/>
    <property type="match status" value="1"/>
</dbReference>
<dbReference type="Pfam" id="PF10333">
    <property type="entry name" value="Pga1"/>
    <property type="match status" value="1"/>
</dbReference>
<protein>
    <submittedName>
        <fullName evidence="3">GPI transamidase component PIG-T</fullName>
    </submittedName>
</protein>
<dbReference type="InterPro" id="IPR019433">
    <property type="entry name" value="GPI_ManTrfase_II_coact_Pga1"/>
</dbReference>
<dbReference type="EMBL" id="BAAFSV010000002">
    <property type="protein sequence ID" value="GAB1313160.1"/>
    <property type="molecule type" value="Genomic_DNA"/>
</dbReference>
<reference evidence="3 4" key="1">
    <citation type="submission" date="2024-09" db="EMBL/GenBank/DDBJ databases">
        <title>Itraconazole resistance in Madurella fahalii resulting from another homologue of gene encoding cytochrome P450 14-alpha sterol demethylase (CYP51).</title>
        <authorList>
            <person name="Yoshioka I."/>
            <person name="Fahal A.H."/>
            <person name="Kaneko S."/>
            <person name="Yaguchi T."/>
        </authorList>
    </citation>
    <scope>NUCLEOTIDE SEQUENCE [LARGE SCALE GENOMIC DNA]</scope>
    <source>
        <strain evidence="3 4">IFM 68171</strain>
    </source>
</reference>
<dbReference type="Proteomes" id="UP001628179">
    <property type="component" value="Unassembled WGS sequence"/>
</dbReference>
<name>A0ABQ0G5Z0_9PEZI</name>
<dbReference type="RefSeq" id="XP_070914892.1">
    <property type="nucleotide sequence ID" value="XM_071058791.1"/>
</dbReference>
<organism evidence="3 4">
    <name type="scientific">Madurella fahalii</name>
    <dbReference type="NCBI Taxonomy" id="1157608"/>
    <lineage>
        <taxon>Eukaryota</taxon>
        <taxon>Fungi</taxon>
        <taxon>Dikarya</taxon>
        <taxon>Ascomycota</taxon>
        <taxon>Pezizomycotina</taxon>
        <taxon>Sordariomycetes</taxon>
        <taxon>Sordariomycetidae</taxon>
        <taxon>Sordariales</taxon>
        <taxon>Sordariales incertae sedis</taxon>
        <taxon>Madurella</taxon>
    </lineage>
</organism>
<feature type="chain" id="PRO_5046689817" evidence="2">
    <location>
        <begin position="21"/>
        <end position="239"/>
    </location>
</feature>
<sequence>MAVITPILSILFLLFTPILANTEKTIFLAPESIPIPSARSLLSDLHLDILNPANGTLRTRLAAQFPTDAHPLGTATWFILDALTPNQRYEVRVCWAAAQPTEFSLETFPLATVRDTPELMASLHAYSTSRRDRAQRQAVKDSNTAPNEREASVLLLRILAAADYFTTDASLMSNVPPVDVDIILDPFLFNVLPRSIAGTACYIVGVAIAAYFLAGQIVTWIQGLIDADKKQQRDEKKRQ</sequence>
<evidence type="ECO:0000313" key="4">
    <source>
        <dbReference type="Proteomes" id="UP001628179"/>
    </source>
</evidence>
<comment type="caution">
    <text evidence="3">The sequence shown here is derived from an EMBL/GenBank/DDBJ whole genome shotgun (WGS) entry which is preliminary data.</text>
</comment>
<evidence type="ECO:0000313" key="3">
    <source>
        <dbReference type="EMBL" id="GAB1313160.1"/>
    </source>
</evidence>